<feature type="compositionally biased region" description="Polar residues" evidence="1">
    <location>
        <begin position="54"/>
        <end position="67"/>
    </location>
</feature>
<accession>A0ABQ9U0F7</accession>
<keyword evidence="3" id="KW-1185">Reference proteome</keyword>
<feature type="compositionally biased region" description="Acidic residues" evidence="1">
    <location>
        <begin position="158"/>
        <end position="171"/>
    </location>
</feature>
<evidence type="ECO:0000256" key="1">
    <source>
        <dbReference type="SAM" id="MobiDB-lite"/>
    </source>
</evidence>
<proteinExistence type="predicted"/>
<comment type="caution">
    <text evidence="2">The sequence shown here is derived from an EMBL/GenBank/DDBJ whole genome shotgun (WGS) entry which is preliminary data.</text>
</comment>
<feature type="compositionally biased region" description="Polar residues" evidence="1">
    <location>
        <begin position="31"/>
        <end position="42"/>
    </location>
</feature>
<feature type="region of interest" description="Disordered" evidence="1">
    <location>
        <begin position="1"/>
        <end position="171"/>
    </location>
</feature>
<feature type="compositionally biased region" description="Acidic residues" evidence="1">
    <location>
        <begin position="115"/>
        <end position="126"/>
    </location>
</feature>
<feature type="compositionally biased region" description="Basic and acidic residues" evidence="1">
    <location>
        <begin position="69"/>
        <end position="81"/>
    </location>
</feature>
<feature type="compositionally biased region" description="Polar residues" evidence="1">
    <location>
        <begin position="1"/>
        <end position="13"/>
    </location>
</feature>
<protein>
    <submittedName>
        <fullName evidence="2">Meiotic recombination</fullName>
    </submittedName>
</protein>
<gene>
    <name evidence="2" type="primary">MRE11_4</name>
    <name evidence="2" type="ORF">P7K49_031796</name>
</gene>
<dbReference type="EMBL" id="JASSZA010000017">
    <property type="protein sequence ID" value="KAK2090539.1"/>
    <property type="molecule type" value="Genomic_DNA"/>
</dbReference>
<evidence type="ECO:0000313" key="3">
    <source>
        <dbReference type="Proteomes" id="UP001266305"/>
    </source>
</evidence>
<organism evidence="2 3">
    <name type="scientific">Saguinus oedipus</name>
    <name type="common">Cotton-top tamarin</name>
    <name type="synonym">Oedipomidas oedipus</name>
    <dbReference type="NCBI Taxonomy" id="9490"/>
    <lineage>
        <taxon>Eukaryota</taxon>
        <taxon>Metazoa</taxon>
        <taxon>Chordata</taxon>
        <taxon>Craniata</taxon>
        <taxon>Vertebrata</taxon>
        <taxon>Euteleostomi</taxon>
        <taxon>Mammalia</taxon>
        <taxon>Eutheria</taxon>
        <taxon>Euarchontoglires</taxon>
        <taxon>Primates</taxon>
        <taxon>Haplorrhini</taxon>
        <taxon>Platyrrhini</taxon>
        <taxon>Cebidae</taxon>
        <taxon>Callitrichinae</taxon>
        <taxon>Saguinus</taxon>
    </lineage>
</organism>
<name>A0ABQ9U0F7_SAGOE</name>
<sequence length="171" mass="19018">MRKYSFQSKQTKNTSEDDEVREAMNSARALGSQSEESASAFSTDDLKSIDLAEQTANDSDDSISAATNKGRDQGKGQRGERGQNSASEEGLKEEEQALVWRQPSRNVTKNYSEVIEVDESGVEEDIFPTTLQTDQKWSSTSSSKNMSQSKVLKGVDLESNEDDDDDPFYEH</sequence>
<reference evidence="2 3" key="1">
    <citation type="submission" date="2023-05" db="EMBL/GenBank/DDBJ databases">
        <title>B98-5 Cell Line De Novo Hybrid Assembly: An Optical Mapping Approach.</title>
        <authorList>
            <person name="Kananen K."/>
            <person name="Auerbach J.A."/>
            <person name="Kautto E."/>
            <person name="Blachly J.S."/>
        </authorList>
    </citation>
    <scope>NUCLEOTIDE SEQUENCE [LARGE SCALE GENOMIC DNA]</scope>
    <source>
        <strain evidence="2">B95-8</strain>
        <tissue evidence="2">Cell line</tissue>
    </source>
</reference>
<dbReference type="Proteomes" id="UP001266305">
    <property type="component" value="Unassembled WGS sequence"/>
</dbReference>
<evidence type="ECO:0000313" key="2">
    <source>
        <dbReference type="EMBL" id="KAK2090539.1"/>
    </source>
</evidence>
<feature type="compositionally biased region" description="Low complexity" evidence="1">
    <location>
        <begin position="136"/>
        <end position="150"/>
    </location>
</feature>